<accession>A0AAW9NYH6</accession>
<dbReference type="Pfam" id="PF10094">
    <property type="entry name" value="DUF2332"/>
    <property type="match status" value="1"/>
</dbReference>
<gene>
    <name evidence="1" type="ORF">P9B03_18615</name>
</gene>
<dbReference type="InterPro" id="IPR011200">
    <property type="entry name" value="UCP012608"/>
</dbReference>
<reference evidence="1 2" key="1">
    <citation type="submission" date="2023-03" db="EMBL/GenBank/DDBJ databases">
        <title>Bacillus Genome Sequencing.</title>
        <authorList>
            <person name="Dunlap C."/>
        </authorList>
    </citation>
    <scope>NUCLEOTIDE SEQUENCE [LARGE SCALE GENOMIC DNA]</scope>
    <source>
        <strain evidence="1 2">B-59205</strain>
    </source>
</reference>
<dbReference type="AlphaFoldDB" id="A0AAW9NYH6"/>
<evidence type="ECO:0000313" key="2">
    <source>
        <dbReference type="Proteomes" id="UP001344888"/>
    </source>
</evidence>
<evidence type="ECO:0000313" key="1">
    <source>
        <dbReference type="EMBL" id="MEC1180483.1"/>
    </source>
</evidence>
<protein>
    <submittedName>
        <fullName evidence="1">DUF2332 domain-containing protein</fullName>
    </submittedName>
</protein>
<comment type="caution">
    <text evidence="1">The sequence shown here is derived from an EMBL/GenBank/DDBJ whole genome shotgun (WGS) entry which is preliminary data.</text>
</comment>
<organism evidence="1 2">
    <name type="scientific">Metasolibacillus meyeri</name>
    <dbReference type="NCBI Taxonomy" id="1071052"/>
    <lineage>
        <taxon>Bacteria</taxon>
        <taxon>Bacillati</taxon>
        <taxon>Bacillota</taxon>
        <taxon>Bacilli</taxon>
        <taxon>Bacillales</taxon>
        <taxon>Caryophanaceae</taxon>
        <taxon>Metasolibacillus</taxon>
    </lineage>
</organism>
<dbReference type="Proteomes" id="UP001344888">
    <property type="component" value="Unassembled WGS sequence"/>
</dbReference>
<keyword evidence="2" id="KW-1185">Reference proteome</keyword>
<dbReference type="RefSeq" id="WP_326125022.1">
    <property type="nucleotide sequence ID" value="NZ_JARSFG010000030.1"/>
</dbReference>
<name>A0AAW9NYH6_9BACL</name>
<sequence length="338" mass="39372">MEHVILSFQRFAEIEAKNSSSLYYFWCNNTIKDEEMLQLLTNIPASQPKPNLFFASIQFLLMKHDDVLKKYLPSFATHPFAIEDSYSALQQFVKTYRQELLHYFQTKRVQTNEVHRSAYLYPIFSDIAKRAQKPLALIEIGTSAGLLLNPDKYRYEVKQGDSVIHYGDPNSQVLLKSENLGDVLTSCSNFQISHRYGIDLNVLHLQNEEDYMWLQALIWPEHKERRALLQQVKMIHTEVPKTLLKGDLLQLLPTISQNISNAHQIIIFHTHVANQFSAQLKENFQQTIMHIAKNKPIYHVYNNMYDENIHVDYLTSQATEQIRLLPKAGGHGEFFSWC</sequence>
<proteinExistence type="predicted"/>
<dbReference type="EMBL" id="JARSFG010000030">
    <property type="protein sequence ID" value="MEC1180483.1"/>
    <property type="molecule type" value="Genomic_DNA"/>
</dbReference>